<protein>
    <submittedName>
        <fullName evidence="1">Uncharacterized protein</fullName>
    </submittedName>
</protein>
<name>A0A9X5GRK6_9FIRM</name>
<accession>A0A9X5GRK6</accession>
<reference evidence="1" key="1">
    <citation type="submission" date="2018-09" db="EMBL/GenBank/DDBJ databases">
        <title>Murine metabolic-syndrome-specific gut microbial biobank.</title>
        <authorList>
            <person name="Liu C."/>
        </authorList>
    </citation>
    <scope>NUCLEOTIDE SEQUENCE</scope>
    <source>
        <strain evidence="1">D42-62</strain>
    </source>
</reference>
<proteinExistence type="predicted"/>
<organism evidence="1 2">
    <name type="scientific">Parablautia muri</name>
    <dbReference type="NCBI Taxonomy" id="2320879"/>
    <lineage>
        <taxon>Bacteria</taxon>
        <taxon>Bacillati</taxon>
        <taxon>Bacillota</taxon>
        <taxon>Clostridia</taxon>
        <taxon>Lachnospirales</taxon>
        <taxon>Lachnospiraceae</taxon>
        <taxon>Parablautia</taxon>
    </lineage>
</organism>
<gene>
    <name evidence="1" type="ORF">D5281_12150</name>
</gene>
<dbReference type="EMBL" id="QZDT01000018">
    <property type="protein sequence ID" value="NBJ93323.1"/>
    <property type="molecule type" value="Genomic_DNA"/>
</dbReference>
<sequence length="201" mass="22730">MPMEEALMAFAEIDISRMKNFTSEKEKGIPFISFVMKEKEGAVFTGPHPLFIADSLLREQKAEGREILYRADYIRSGTDKFATGVLSAGEKQETFLKLLKNNISSGNAKADIMGIYSYLEIHFTLCGLERLAEEETAFTGKEEAGTEDYREANCAYYKEVLSYVATCRRHLNRGASGILLPPFPERNVFMAGWYREHKGGR</sequence>
<dbReference type="Proteomes" id="UP001154420">
    <property type="component" value="Unassembled WGS sequence"/>
</dbReference>
<keyword evidence="2" id="KW-1185">Reference proteome</keyword>
<evidence type="ECO:0000313" key="1">
    <source>
        <dbReference type="EMBL" id="NBJ93323.1"/>
    </source>
</evidence>
<dbReference type="AlphaFoldDB" id="A0A9X5GRK6"/>
<evidence type="ECO:0000313" key="2">
    <source>
        <dbReference type="Proteomes" id="UP001154420"/>
    </source>
</evidence>
<comment type="caution">
    <text evidence="1">The sequence shown here is derived from an EMBL/GenBank/DDBJ whole genome shotgun (WGS) entry which is preliminary data.</text>
</comment>